<gene>
    <name evidence="3" type="ORF">J3T88_05330</name>
</gene>
<dbReference type="Pfam" id="PF00534">
    <property type="entry name" value="Glycos_transf_1"/>
    <property type="match status" value="1"/>
</dbReference>
<feature type="domain" description="Glycosyl transferase family 1" evidence="1">
    <location>
        <begin position="197"/>
        <end position="339"/>
    </location>
</feature>
<name>A0ABS3KZL8_9STAP</name>
<dbReference type="RefSeq" id="WP_207600908.1">
    <property type="nucleotide sequence ID" value="NZ_JAFNLT010000003.1"/>
</dbReference>
<dbReference type="Pfam" id="PF13439">
    <property type="entry name" value="Glyco_transf_4"/>
    <property type="match status" value="1"/>
</dbReference>
<organism evidence="3 4">
    <name type="scientific">Staphylococcus nepalensis</name>
    <dbReference type="NCBI Taxonomy" id="214473"/>
    <lineage>
        <taxon>Bacteria</taxon>
        <taxon>Bacillati</taxon>
        <taxon>Bacillota</taxon>
        <taxon>Bacilli</taxon>
        <taxon>Bacillales</taxon>
        <taxon>Staphylococcaceae</taxon>
        <taxon>Staphylococcus</taxon>
    </lineage>
</organism>
<dbReference type="EMBL" id="JAFNLT010000003">
    <property type="protein sequence ID" value="MBO1226749.1"/>
    <property type="molecule type" value="Genomic_DNA"/>
</dbReference>
<sequence>MNILHLNSNYLHSPLYSEMISKLEQYDVNNTILMPRKLGDEKHINNNLVDNKADINHKQFLKSLDRYFYFKKQKKIKKWMDNLNINLEQYDVIHAHTLFSDGYQAFKSNRPYVITVRNTDVNYYMKYFKHLKLLGRKILNNASAIIFLSEAYKNKTIKKLFNNDEDFKKILDKSFTLPNGINNFWINNSVGIEKQISNEINVLFVGRIMRNKNIEFLAENLNKNYFSKKIKIYIIGDIIDNNYYLKLKKYNNLEFLGSKSKEEISTIMKDMHIFTLISHHETFGLVYLEALTQNLPVLYTKDEGFDKYFLDGVIGYPVDSKNGADLIKKAKAIENNYFQIQNNLNDLDKQVFSWEYNAQYHSKIYNHIIYENSCES</sequence>
<evidence type="ECO:0000313" key="4">
    <source>
        <dbReference type="Proteomes" id="UP000664081"/>
    </source>
</evidence>
<dbReference type="Gene3D" id="3.40.50.2000">
    <property type="entry name" value="Glycogen Phosphorylase B"/>
    <property type="match status" value="2"/>
</dbReference>
<dbReference type="InterPro" id="IPR001296">
    <property type="entry name" value="Glyco_trans_1"/>
</dbReference>
<dbReference type="InterPro" id="IPR028098">
    <property type="entry name" value="Glyco_trans_4-like_N"/>
</dbReference>
<dbReference type="PANTHER" id="PTHR45947:SF3">
    <property type="entry name" value="SULFOQUINOVOSYL TRANSFERASE SQD2"/>
    <property type="match status" value="1"/>
</dbReference>
<dbReference type="CDD" id="cd03801">
    <property type="entry name" value="GT4_PimA-like"/>
    <property type="match status" value="1"/>
</dbReference>
<keyword evidence="4" id="KW-1185">Reference proteome</keyword>
<proteinExistence type="predicted"/>
<evidence type="ECO:0000313" key="3">
    <source>
        <dbReference type="EMBL" id="MBO1226749.1"/>
    </source>
</evidence>
<evidence type="ECO:0000259" key="2">
    <source>
        <dbReference type="Pfam" id="PF13439"/>
    </source>
</evidence>
<dbReference type="PANTHER" id="PTHR45947">
    <property type="entry name" value="SULFOQUINOVOSYL TRANSFERASE SQD2"/>
    <property type="match status" value="1"/>
</dbReference>
<evidence type="ECO:0000259" key="1">
    <source>
        <dbReference type="Pfam" id="PF00534"/>
    </source>
</evidence>
<dbReference type="InterPro" id="IPR050194">
    <property type="entry name" value="Glycosyltransferase_grp1"/>
</dbReference>
<feature type="domain" description="Glycosyltransferase subfamily 4-like N-terminal" evidence="2">
    <location>
        <begin position="57"/>
        <end position="159"/>
    </location>
</feature>
<dbReference type="Proteomes" id="UP000664081">
    <property type="component" value="Unassembled WGS sequence"/>
</dbReference>
<reference evidence="3 4" key="1">
    <citation type="submission" date="2021-03" db="EMBL/GenBank/DDBJ databases">
        <title>Staphylococci and Mammaliicocci in bats.</title>
        <authorList>
            <person name="Fountain K."/>
        </authorList>
    </citation>
    <scope>NUCLEOTIDE SEQUENCE [LARGE SCALE GENOMIC DNA]</scope>
    <source>
        <strain evidence="3 4">18_1_E_SW</strain>
    </source>
</reference>
<accession>A0ABS3KZL8</accession>
<protein>
    <submittedName>
        <fullName evidence="3">Glycosyltransferase family 4 protein</fullName>
    </submittedName>
</protein>
<comment type="caution">
    <text evidence="3">The sequence shown here is derived from an EMBL/GenBank/DDBJ whole genome shotgun (WGS) entry which is preliminary data.</text>
</comment>
<dbReference type="SUPFAM" id="SSF53756">
    <property type="entry name" value="UDP-Glycosyltransferase/glycogen phosphorylase"/>
    <property type="match status" value="1"/>
</dbReference>